<proteinExistence type="predicted"/>
<keyword evidence="1" id="KW-0175">Coiled coil</keyword>
<evidence type="ECO:0000313" key="2">
    <source>
        <dbReference type="EMBL" id="MFC1854232.1"/>
    </source>
</evidence>
<comment type="caution">
    <text evidence="2">The sequence shown here is derived from an EMBL/GenBank/DDBJ whole genome shotgun (WGS) entry which is preliminary data.</text>
</comment>
<feature type="coiled-coil region" evidence="1">
    <location>
        <begin position="35"/>
        <end position="62"/>
    </location>
</feature>
<protein>
    <submittedName>
        <fullName evidence="2">Uncharacterized protein</fullName>
    </submittedName>
</protein>
<keyword evidence="3" id="KW-1185">Reference proteome</keyword>
<reference evidence="2 3" key="1">
    <citation type="submission" date="2024-09" db="EMBL/GenBank/DDBJ databases">
        <title>Laminarin stimulates single cell rates of sulfate reduction while oxygen inhibits transcriptomic activity in coastal marine sediment.</title>
        <authorList>
            <person name="Lindsay M."/>
            <person name="Orcutt B."/>
            <person name="Emerson D."/>
            <person name="Stepanauskas R."/>
            <person name="D'Angelo T."/>
        </authorList>
    </citation>
    <scope>NUCLEOTIDE SEQUENCE [LARGE SCALE GENOMIC DNA]</scope>
    <source>
        <strain evidence="2">SAG AM-311-K15</strain>
    </source>
</reference>
<organism evidence="2 3">
    <name type="scientific">candidate division CSSED10-310 bacterium</name>
    <dbReference type="NCBI Taxonomy" id="2855610"/>
    <lineage>
        <taxon>Bacteria</taxon>
        <taxon>Bacteria division CSSED10-310</taxon>
    </lineage>
</organism>
<evidence type="ECO:0000256" key="1">
    <source>
        <dbReference type="SAM" id="Coils"/>
    </source>
</evidence>
<accession>A0ABV6Z714</accession>
<gene>
    <name evidence="2" type="ORF">ACFL27_28950</name>
</gene>
<dbReference type="Proteomes" id="UP001594351">
    <property type="component" value="Unassembled WGS sequence"/>
</dbReference>
<sequence>MSFKDKMTDQMIKIIYQGMSSPYFMRFSHVLWRQLNQAQEAKMSSQNQLQDIQARIRSLQQTAQKLSAPLFFIKFD</sequence>
<evidence type="ECO:0000313" key="3">
    <source>
        <dbReference type="Proteomes" id="UP001594351"/>
    </source>
</evidence>
<dbReference type="EMBL" id="JBHPBY010000783">
    <property type="protein sequence ID" value="MFC1854232.1"/>
    <property type="molecule type" value="Genomic_DNA"/>
</dbReference>
<feature type="non-terminal residue" evidence="2">
    <location>
        <position position="76"/>
    </location>
</feature>
<name>A0ABV6Z714_UNCC1</name>